<evidence type="ECO:0000313" key="2">
    <source>
        <dbReference type="EMBL" id="OHX10299.1"/>
    </source>
</evidence>
<evidence type="ECO:0000313" key="3">
    <source>
        <dbReference type="Proteomes" id="UP000180088"/>
    </source>
</evidence>
<gene>
    <name evidence="2" type="ORF">BI347_21130</name>
</gene>
<dbReference type="Proteomes" id="UP000180088">
    <property type="component" value="Unassembled WGS sequence"/>
</dbReference>
<name>A0A1S1WSK3_9NEIS</name>
<organism evidence="2 3">
    <name type="scientific">Chromobacterium sphagni</name>
    <dbReference type="NCBI Taxonomy" id="1903179"/>
    <lineage>
        <taxon>Bacteria</taxon>
        <taxon>Pseudomonadati</taxon>
        <taxon>Pseudomonadota</taxon>
        <taxon>Betaproteobacteria</taxon>
        <taxon>Neisseriales</taxon>
        <taxon>Chromobacteriaceae</taxon>
        <taxon>Chromobacterium</taxon>
    </lineage>
</organism>
<dbReference type="InterPro" id="IPR009228">
    <property type="entry name" value="Capsid_scaffold_GpO"/>
</dbReference>
<comment type="caution">
    <text evidence="2">The sequence shown here is derived from an EMBL/GenBank/DDBJ whole genome shotgun (WGS) entry which is preliminary data.</text>
</comment>
<feature type="region of interest" description="Disordered" evidence="1">
    <location>
        <begin position="246"/>
        <end position="267"/>
    </location>
</feature>
<accession>A0A1S1WSK3</accession>
<dbReference type="EMBL" id="MKCS01000004">
    <property type="protein sequence ID" value="OHX10299.1"/>
    <property type="molecule type" value="Genomic_DNA"/>
</dbReference>
<sequence>MARAKKFRVATEGATTDGRNIERSWLEQIAANYNPATYGARVNMEHIKAYTTDSPFKRYGDVLEVSTEEVDGKLALFAVIDPTDELVAMNKARQKVYCSIEVNPNFADSGEAYLVGLAVTDDPASLGCEMLQFCANAKASPLARYKQQPANLFTEAMEFTLELEEENKPSLNLFARVKELLAGKGKTDAAQFADIGQAVETVAASQRDLLDKFATLGHQQGELQSVKTQLATLSANHAALVQKLSQQPSTQPRTTATGGNAEVVTDC</sequence>
<proteinExistence type="predicted"/>
<dbReference type="AlphaFoldDB" id="A0A1S1WSK3"/>
<protein>
    <recommendedName>
        <fullName evidence="4">Capsid scaffolding protein</fullName>
    </recommendedName>
</protein>
<dbReference type="OrthoDB" id="5625143at2"/>
<evidence type="ECO:0000256" key="1">
    <source>
        <dbReference type="SAM" id="MobiDB-lite"/>
    </source>
</evidence>
<dbReference type="RefSeq" id="WP_071117014.1">
    <property type="nucleotide sequence ID" value="NZ_MKCS01000004.1"/>
</dbReference>
<dbReference type="Pfam" id="PF05929">
    <property type="entry name" value="Phage_GPO"/>
    <property type="match status" value="1"/>
</dbReference>
<reference evidence="2 3" key="1">
    <citation type="submission" date="2016-09" db="EMBL/GenBank/DDBJ databases">
        <title>Chromobacterium muskegensis sp. nov., an insecticidal bacterium isolated from Sphagnum bogs.</title>
        <authorList>
            <person name="Sparks M.E."/>
            <person name="Blackburn M.B."/>
            <person name="Gundersen-Rindal D.E."/>
            <person name="Mitchell A."/>
            <person name="Farrar R."/>
            <person name="Kuhar D."/>
        </authorList>
    </citation>
    <scope>NUCLEOTIDE SEQUENCE [LARGE SCALE GENOMIC DNA]</scope>
    <source>
        <strain evidence="2 3">37-2</strain>
    </source>
</reference>
<dbReference type="STRING" id="1903179.BI347_21130"/>
<evidence type="ECO:0008006" key="4">
    <source>
        <dbReference type="Google" id="ProtNLM"/>
    </source>
</evidence>
<feature type="compositionally biased region" description="Polar residues" evidence="1">
    <location>
        <begin position="246"/>
        <end position="258"/>
    </location>
</feature>